<gene>
    <name evidence="2" type="ORF">EPD65_02340</name>
</gene>
<keyword evidence="1" id="KW-0472">Membrane</keyword>
<dbReference type="EMBL" id="SJZJ01000002">
    <property type="protein sequence ID" value="TCJ30897.1"/>
    <property type="molecule type" value="Genomic_DNA"/>
</dbReference>
<dbReference type="Proteomes" id="UP000295453">
    <property type="component" value="Unassembled WGS sequence"/>
</dbReference>
<protein>
    <submittedName>
        <fullName evidence="2">Uncharacterized protein</fullName>
    </submittedName>
</protein>
<accession>A0A4R1CJ74</accession>
<comment type="caution">
    <text evidence="2">The sequence shown here is derived from an EMBL/GenBank/DDBJ whole genome shotgun (WGS) entry which is preliminary data.</text>
</comment>
<keyword evidence="1" id="KW-1133">Transmembrane helix</keyword>
<keyword evidence="3" id="KW-1185">Reference proteome</keyword>
<proteinExistence type="predicted"/>
<evidence type="ECO:0000256" key="1">
    <source>
        <dbReference type="SAM" id="Phobius"/>
    </source>
</evidence>
<name>A0A4R1CJ74_9ACTN</name>
<sequence>MVIIRALGYLGVALFVAWVVGSWATADCVNDYAPTGGDGGLCGLGWLAAPPAFVLALVGAAIGGEVFVRRRRAARMRP</sequence>
<dbReference type="AlphaFoldDB" id="A0A4R1CJ74"/>
<dbReference type="RefSeq" id="WP_131581545.1">
    <property type="nucleotide sequence ID" value="NZ_SJZJ01000002.1"/>
</dbReference>
<evidence type="ECO:0000313" key="2">
    <source>
        <dbReference type="EMBL" id="TCJ30897.1"/>
    </source>
</evidence>
<organism evidence="2 3">
    <name type="scientific">Nocardioides jejuensis</name>
    <dbReference type="NCBI Taxonomy" id="2502782"/>
    <lineage>
        <taxon>Bacteria</taxon>
        <taxon>Bacillati</taxon>
        <taxon>Actinomycetota</taxon>
        <taxon>Actinomycetes</taxon>
        <taxon>Propionibacteriales</taxon>
        <taxon>Nocardioidaceae</taxon>
        <taxon>Nocardioides</taxon>
    </lineage>
</organism>
<feature type="transmembrane region" description="Helical" evidence="1">
    <location>
        <begin position="46"/>
        <end position="68"/>
    </location>
</feature>
<feature type="transmembrane region" description="Helical" evidence="1">
    <location>
        <begin position="7"/>
        <end position="26"/>
    </location>
</feature>
<keyword evidence="1" id="KW-0812">Transmembrane</keyword>
<reference evidence="2 3" key="1">
    <citation type="submission" date="2019-03" db="EMBL/GenBank/DDBJ databases">
        <authorList>
            <person name="Kim M.K.M."/>
        </authorList>
    </citation>
    <scope>NUCLEOTIDE SEQUENCE [LARGE SCALE GENOMIC DNA]</scope>
    <source>
        <strain evidence="2 3">18JY15-6</strain>
    </source>
</reference>
<evidence type="ECO:0000313" key="3">
    <source>
        <dbReference type="Proteomes" id="UP000295453"/>
    </source>
</evidence>